<keyword evidence="1" id="KW-0732">Signal</keyword>
<keyword evidence="3" id="KW-1185">Reference proteome</keyword>
<dbReference type="EMBL" id="JBHSGA010000021">
    <property type="protein sequence ID" value="MFC4528849.1"/>
    <property type="molecule type" value="Genomic_DNA"/>
</dbReference>
<reference evidence="3" key="1">
    <citation type="journal article" date="2019" name="Int. J. Syst. Evol. Microbiol.">
        <title>The Global Catalogue of Microorganisms (GCM) 10K type strain sequencing project: providing services to taxonomists for standard genome sequencing and annotation.</title>
        <authorList>
            <consortium name="The Broad Institute Genomics Platform"/>
            <consortium name="The Broad Institute Genome Sequencing Center for Infectious Disease"/>
            <person name="Wu L."/>
            <person name="Ma J."/>
        </authorList>
    </citation>
    <scope>NUCLEOTIDE SEQUENCE [LARGE SCALE GENOMIC DNA]</scope>
    <source>
        <strain evidence="3">CCM 4481</strain>
    </source>
</reference>
<organism evidence="2 3">
    <name type="scientific">Dyella halodurans</name>
    <dbReference type="NCBI Taxonomy" id="1920171"/>
    <lineage>
        <taxon>Bacteria</taxon>
        <taxon>Pseudomonadati</taxon>
        <taxon>Pseudomonadota</taxon>
        <taxon>Gammaproteobacteria</taxon>
        <taxon>Lysobacterales</taxon>
        <taxon>Rhodanobacteraceae</taxon>
        <taxon>Dyella</taxon>
    </lineage>
</organism>
<accession>A0ABV9C6X2</accession>
<gene>
    <name evidence="2" type="ORF">ACFO5W_19560</name>
</gene>
<comment type="caution">
    <text evidence="2">The sequence shown here is derived from an EMBL/GenBank/DDBJ whole genome shotgun (WGS) entry which is preliminary data.</text>
</comment>
<evidence type="ECO:0000256" key="1">
    <source>
        <dbReference type="SAM" id="SignalP"/>
    </source>
</evidence>
<evidence type="ECO:0000313" key="2">
    <source>
        <dbReference type="EMBL" id="MFC4528849.1"/>
    </source>
</evidence>
<evidence type="ECO:0000313" key="3">
    <source>
        <dbReference type="Proteomes" id="UP001595961"/>
    </source>
</evidence>
<dbReference type="RefSeq" id="WP_266152245.1">
    <property type="nucleotide sequence ID" value="NZ_CP064028.1"/>
</dbReference>
<proteinExistence type="predicted"/>
<protein>
    <submittedName>
        <fullName evidence="2">Uncharacterized protein</fullName>
    </submittedName>
</protein>
<sequence>MKYLLGLMSVLLWAGAAHAAGAASEKSVLVHGQLDGVAPGWSIHTELPDGWTQDCCVYAKAIGVNLVLYKGDWTGEPDRVVVLNVWPAKLATLDAEVQEDRKHYLQLDPAGKVSAFPLANVGMPCQGVLYQGNDHKDDAVVFCDPGKASGVRLSWSMTLAHDDASRQDLLALFKRVVEQSHYTAYPPALDTKDKAARH</sequence>
<feature type="chain" id="PRO_5045102275" evidence="1">
    <location>
        <begin position="20"/>
        <end position="198"/>
    </location>
</feature>
<feature type="signal peptide" evidence="1">
    <location>
        <begin position="1"/>
        <end position="19"/>
    </location>
</feature>
<name>A0ABV9C6X2_9GAMM</name>
<dbReference type="Proteomes" id="UP001595961">
    <property type="component" value="Unassembled WGS sequence"/>
</dbReference>